<evidence type="ECO:0000256" key="5">
    <source>
        <dbReference type="ARBA" id="ARBA00022692"/>
    </source>
</evidence>
<feature type="domain" description="Protein translocase subunit SecDF P1" evidence="12">
    <location>
        <begin position="175"/>
        <end position="232"/>
    </location>
</feature>
<dbReference type="Pfam" id="PF02355">
    <property type="entry name" value="SecD_SecF_C"/>
    <property type="match status" value="1"/>
</dbReference>
<dbReference type="NCBIfam" id="TIGR00916">
    <property type="entry name" value="2A0604s01"/>
    <property type="match status" value="1"/>
</dbReference>
<comment type="subunit">
    <text evidence="10">Forms a complex with SecF. Part of the essential Sec protein translocation apparatus which comprises SecA, SecYEG and auxiliary proteins SecDF-YajC and YidC.</text>
</comment>
<dbReference type="InterPro" id="IPR054384">
    <property type="entry name" value="SecDF_P1_head"/>
</dbReference>
<evidence type="ECO:0000256" key="4">
    <source>
        <dbReference type="ARBA" id="ARBA00022519"/>
    </source>
</evidence>
<comment type="subcellular location">
    <subcellularLocation>
        <location evidence="1 10">Cell membrane</location>
        <topology evidence="1 10">Multi-pass membrane protein</topology>
    </subcellularLocation>
</comment>
<evidence type="ECO:0000256" key="2">
    <source>
        <dbReference type="ARBA" id="ARBA00022448"/>
    </source>
</evidence>
<proteinExistence type="inferred from homology"/>
<gene>
    <name evidence="10 14" type="primary">secD</name>
    <name evidence="14" type="ORF">G8E03_09585</name>
</gene>
<evidence type="ECO:0000256" key="3">
    <source>
        <dbReference type="ARBA" id="ARBA00022475"/>
    </source>
</evidence>
<sequence>MLGYPLWKKIGVVIVCLAALLFSAPNLFYAQVEASNDAVAAGQEGNWPDYLPSDLVNLGLDLRGGAHLLVEVQVEDVYQDRMDGIWPEALRVLREQRDAVGTVRQVDTERGELLLRIGEASGQQTAIEALRELAQPITTLTGIGSTDIEVSAEGTDLIRIRLSDAEKSATDDRTVAQSVEIVRRRIDESGTREPTIQRQGDDRILIQVPGVGSSQEVLDLIGTTAKLGFHHVVSATTDENARPGAGNLLLPSVDEPSSYYIVERRAIVSGDQLVDAQSTFDQNNNAAVSFRFNAQGARIFGDHTAENVGNLFAIVLDDEVVSAPRIQSYIPGGSGIITGRFTTQETANLSILLRAGALPAELVVLEQRTIGPELGADSIEAGRLATMVAFVAVLVFMGLSYGLFGLFANVALILNVAMIFAILSVLGATLTLPGIAGIVLTVGMAVDANVLIFERIREELKSGKGPARAIQLGYDKAFTAILDANITTFIAAVILFVIGSGPVRGFSVTLGVGIVTSVFAALLITRLLIVTWFDLRRPKTIEV</sequence>
<feature type="transmembrane region" description="Helical" evidence="10">
    <location>
        <begin position="384"/>
        <end position="404"/>
    </location>
</feature>
<dbReference type="Pfam" id="PF21760">
    <property type="entry name" value="SecD_1st"/>
    <property type="match status" value="1"/>
</dbReference>
<dbReference type="GO" id="GO:0065002">
    <property type="term" value="P:intracellular protein transmembrane transport"/>
    <property type="evidence" value="ECO:0007669"/>
    <property type="project" value="UniProtKB-UniRule"/>
</dbReference>
<keyword evidence="8 10" id="KW-0811">Translocation</keyword>
<feature type="transmembrane region" description="Helical" evidence="10">
    <location>
        <begin position="477"/>
        <end position="499"/>
    </location>
</feature>
<evidence type="ECO:0000256" key="9">
    <source>
        <dbReference type="ARBA" id="ARBA00023136"/>
    </source>
</evidence>
<dbReference type="KEGG" id="mon:G8E03_09585"/>
<evidence type="ECO:0000259" key="11">
    <source>
        <dbReference type="Pfam" id="PF02355"/>
    </source>
</evidence>
<dbReference type="AlphaFoldDB" id="A0A6G7VMC2"/>
<comment type="similarity">
    <text evidence="10">Belongs to the SecD/SecF family. SecD subfamily.</text>
</comment>
<dbReference type="PANTHER" id="PTHR30081:SF1">
    <property type="entry name" value="PROTEIN TRANSLOCASE SUBUNIT SECD"/>
    <property type="match status" value="1"/>
</dbReference>
<evidence type="ECO:0000259" key="12">
    <source>
        <dbReference type="Pfam" id="PF21760"/>
    </source>
</evidence>
<dbReference type="GO" id="GO:0043952">
    <property type="term" value="P:protein transport by the Sec complex"/>
    <property type="evidence" value="ECO:0007669"/>
    <property type="project" value="UniProtKB-UniRule"/>
</dbReference>
<dbReference type="SUPFAM" id="SSF82866">
    <property type="entry name" value="Multidrug efflux transporter AcrB transmembrane domain"/>
    <property type="match status" value="1"/>
</dbReference>
<dbReference type="Pfam" id="PF07549">
    <property type="entry name" value="Sec_GG"/>
    <property type="match status" value="1"/>
</dbReference>
<dbReference type="Gene3D" id="1.20.1640.10">
    <property type="entry name" value="Multidrug efflux transporter AcrB transmembrane domain"/>
    <property type="match status" value="1"/>
</dbReference>
<dbReference type="PANTHER" id="PTHR30081">
    <property type="entry name" value="PROTEIN-EXPORT MEMBRANE PROTEIN SEC"/>
    <property type="match status" value="1"/>
</dbReference>
<dbReference type="HAMAP" id="MF_01463_B">
    <property type="entry name" value="SecD_B"/>
    <property type="match status" value="1"/>
</dbReference>
<evidence type="ECO:0000256" key="10">
    <source>
        <dbReference type="HAMAP-Rule" id="MF_01463"/>
    </source>
</evidence>
<keyword evidence="2 10" id="KW-0813">Transport</keyword>
<dbReference type="InterPro" id="IPR022646">
    <property type="entry name" value="SecD/SecF_CS"/>
</dbReference>
<comment type="function">
    <text evidence="10">Part of the Sec protein translocase complex. Interacts with the SecYEG preprotein conducting channel. SecDF uses the proton motive force (PMF) to complete protein translocation after the ATP-dependent function of SecA.</text>
</comment>
<reference evidence="14 15" key="1">
    <citation type="submission" date="2020-03" db="EMBL/GenBank/DDBJ databases">
        <title>Complete genome sequence of Monaibacterium sp. ALG8 with diverse plasmids.</title>
        <authorList>
            <person name="Sun C."/>
        </authorList>
    </citation>
    <scope>NUCLEOTIDE SEQUENCE [LARGE SCALE GENOMIC DNA]</scope>
    <source>
        <strain evidence="14 15">ALG8</strain>
    </source>
</reference>
<accession>A0A6G7VMC2</accession>
<dbReference type="Gene3D" id="3.30.1360.200">
    <property type="match status" value="1"/>
</dbReference>
<dbReference type="Gene3D" id="3.30.70.3400">
    <property type="match status" value="1"/>
</dbReference>
<dbReference type="GO" id="GO:0015450">
    <property type="term" value="F:protein-transporting ATPase activity"/>
    <property type="evidence" value="ECO:0007669"/>
    <property type="project" value="InterPro"/>
</dbReference>
<evidence type="ECO:0000256" key="1">
    <source>
        <dbReference type="ARBA" id="ARBA00004651"/>
    </source>
</evidence>
<dbReference type="NCBIfam" id="TIGR01129">
    <property type="entry name" value="secD"/>
    <property type="match status" value="1"/>
</dbReference>
<dbReference type="Proteomes" id="UP000500791">
    <property type="component" value="Chromosome"/>
</dbReference>
<evidence type="ECO:0000313" key="15">
    <source>
        <dbReference type="Proteomes" id="UP000500791"/>
    </source>
</evidence>
<keyword evidence="5 10" id="KW-0812">Transmembrane</keyword>
<feature type="transmembrane region" description="Helical" evidence="10">
    <location>
        <begin position="411"/>
        <end position="429"/>
    </location>
</feature>
<protein>
    <recommendedName>
        <fullName evidence="10">Protein translocase subunit SecD</fullName>
    </recommendedName>
</protein>
<keyword evidence="9 10" id="KW-0472">Membrane</keyword>
<dbReference type="InterPro" id="IPR048634">
    <property type="entry name" value="SecD_SecF_C"/>
</dbReference>
<keyword evidence="7 10" id="KW-1133">Transmembrane helix</keyword>
<dbReference type="RefSeq" id="WP_166191049.1">
    <property type="nucleotide sequence ID" value="NZ_CP049811.1"/>
</dbReference>
<name>A0A6G7VMC2_9RHOB</name>
<dbReference type="FunFam" id="3.30.1360.200:FF:000002">
    <property type="entry name" value="Preprotein translocase subunit SecD"/>
    <property type="match status" value="1"/>
</dbReference>
<dbReference type="InterPro" id="IPR005791">
    <property type="entry name" value="SecD"/>
</dbReference>
<evidence type="ECO:0000256" key="6">
    <source>
        <dbReference type="ARBA" id="ARBA00022927"/>
    </source>
</evidence>
<feature type="domain" description="SecDF P1 head subdomain" evidence="13">
    <location>
        <begin position="254"/>
        <end position="360"/>
    </location>
</feature>
<keyword evidence="6 10" id="KW-0653">Protein transport</keyword>
<keyword evidence="15" id="KW-1185">Reference proteome</keyword>
<dbReference type="Pfam" id="PF22599">
    <property type="entry name" value="SecDF_P1_head"/>
    <property type="match status" value="1"/>
</dbReference>
<keyword evidence="4" id="KW-0997">Cell inner membrane</keyword>
<evidence type="ECO:0000256" key="8">
    <source>
        <dbReference type="ARBA" id="ARBA00023010"/>
    </source>
</evidence>
<keyword evidence="3 10" id="KW-1003">Cell membrane</keyword>
<dbReference type="EMBL" id="CP049811">
    <property type="protein sequence ID" value="QIK40998.1"/>
    <property type="molecule type" value="Genomic_DNA"/>
</dbReference>
<evidence type="ECO:0000313" key="14">
    <source>
        <dbReference type="EMBL" id="QIK40998.1"/>
    </source>
</evidence>
<comment type="caution">
    <text evidence="10">Lacks conserved residue(s) required for the propagation of feature annotation.</text>
</comment>
<dbReference type="InterPro" id="IPR055344">
    <property type="entry name" value="SecD_SecF_C_bact"/>
</dbReference>
<dbReference type="GO" id="GO:0005886">
    <property type="term" value="C:plasma membrane"/>
    <property type="evidence" value="ECO:0007669"/>
    <property type="project" value="UniProtKB-SubCell"/>
</dbReference>
<dbReference type="InterPro" id="IPR022813">
    <property type="entry name" value="SecD/SecF_arch_bac"/>
</dbReference>
<dbReference type="GO" id="GO:0006605">
    <property type="term" value="P:protein targeting"/>
    <property type="evidence" value="ECO:0007669"/>
    <property type="project" value="UniProtKB-UniRule"/>
</dbReference>
<evidence type="ECO:0000259" key="13">
    <source>
        <dbReference type="Pfam" id="PF22599"/>
    </source>
</evidence>
<evidence type="ECO:0000256" key="7">
    <source>
        <dbReference type="ARBA" id="ARBA00022989"/>
    </source>
</evidence>
<organism evidence="14 15">
    <name type="scientific">Pontivivens nitratireducens</name>
    <dbReference type="NCBI Taxonomy" id="2758038"/>
    <lineage>
        <taxon>Bacteria</taxon>
        <taxon>Pseudomonadati</taxon>
        <taxon>Pseudomonadota</taxon>
        <taxon>Alphaproteobacteria</taxon>
        <taxon>Rhodobacterales</taxon>
        <taxon>Paracoccaceae</taxon>
        <taxon>Pontivivens</taxon>
    </lineage>
</organism>
<feature type="transmembrane region" description="Helical" evidence="10">
    <location>
        <begin position="505"/>
        <end position="529"/>
    </location>
</feature>
<dbReference type="FunFam" id="1.20.1640.10:FF:000004">
    <property type="entry name" value="Protein translocase subunit SecD"/>
    <property type="match status" value="1"/>
</dbReference>
<feature type="domain" description="Protein export membrane protein SecD/SecF C-terminal" evidence="11">
    <location>
        <begin position="364"/>
        <end position="532"/>
    </location>
</feature>
<dbReference type="InterPro" id="IPR048631">
    <property type="entry name" value="SecD_1st"/>
</dbReference>